<proteinExistence type="predicted"/>
<organism evidence="4">
    <name type="scientific">Tanacetum cinerariifolium</name>
    <name type="common">Dalmatian daisy</name>
    <name type="synonym">Chrysanthemum cinerariifolium</name>
    <dbReference type="NCBI Taxonomy" id="118510"/>
    <lineage>
        <taxon>Eukaryota</taxon>
        <taxon>Viridiplantae</taxon>
        <taxon>Streptophyta</taxon>
        <taxon>Embryophyta</taxon>
        <taxon>Tracheophyta</taxon>
        <taxon>Spermatophyta</taxon>
        <taxon>Magnoliopsida</taxon>
        <taxon>eudicotyledons</taxon>
        <taxon>Gunneridae</taxon>
        <taxon>Pentapetalae</taxon>
        <taxon>asterids</taxon>
        <taxon>campanulids</taxon>
        <taxon>Asterales</taxon>
        <taxon>Asteraceae</taxon>
        <taxon>Asteroideae</taxon>
        <taxon>Anthemideae</taxon>
        <taxon>Anthemidinae</taxon>
        <taxon>Tanacetum</taxon>
    </lineage>
</organism>
<feature type="coiled-coil region" evidence="1">
    <location>
        <begin position="356"/>
        <end position="390"/>
    </location>
</feature>
<feature type="domain" description="GAG-pre-integrase" evidence="2">
    <location>
        <begin position="894"/>
        <end position="966"/>
    </location>
</feature>
<accession>A0A6L2K7S4</accession>
<dbReference type="EMBL" id="BKCJ010001988">
    <property type="protein sequence ID" value="GEU45456.1"/>
    <property type="molecule type" value="Genomic_DNA"/>
</dbReference>
<keyword evidence="1" id="KW-0175">Coiled coil</keyword>
<reference evidence="4" key="1">
    <citation type="journal article" date="2019" name="Sci. Rep.">
        <title>Draft genome of Tanacetum cinerariifolium, the natural source of mosquito coil.</title>
        <authorList>
            <person name="Yamashiro T."/>
            <person name="Shiraishi A."/>
            <person name="Satake H."/>
            <person name="Nakayama K."/>
        </authorList>
    </citation>
    <scope>NUCLEOTIDE SEQUENCE</scope>
</reference>
<dbReference type="Pfam" id="PF13976">
    <property type="entry name" value="gag_pre-integrs"/>
    <property type="match status" value="1"/>
</dbReference>
<dbReference type="InterPro" id="IPR025724">
    <property type="entry name" value="GAG-pre-integrase_dom"/>
</dbReference>
<evidence type="ECO:0000259" key="3">
    <source>
        <dbReference type="Pfam" id="PF22936"/>
    </source>
</evidence>
<evidence type="ECO:0000256" key="1">
    <source>
        <dbReference type="SAM" id="Coils"/>
    </source>
</evidence>
<dbReference type="AlphaFoldDB" id="A0A6L2K7S4"/>
<evidence type="ECO:0000313" key="4">
    <source>
        <dbReference type="EMBL" id="GEU45456.1"/>
    </source>
</evidence>
<comment type="caution">
    <text evidence="4">The sequence shown here is derived from an EMBL/GenBank/DDBJ whole genome shotgun (WGS) entry which is preliminary data.</text>
</comment>
<feature type="coiled-coil region" evidence="1">
    <location>
        <begin position="302"/>
        <end position="329"/>
    </location>
</feature>
<sequence length="996" mass="113698">MTTLAEHIIVAGAENHPPMLEKLMYDSWTSRIRLFIKEKKHGRMMLDSIDNGPLVYPTVKEDGQTRLKIYFELIEAQQFQYECDVQATNIILHDFPPDVYALVNHQGTAKDIWDKVKLLMKGTELSYQELTRQPQAEFSQLDYGLTVPTFLQGEDLVDYINKAMTFLSPVASRFPPLNNQLRTSSNLINQATIQDGRVIVQQIQGRQPQSVAGTGNKGIATTSKEDLDAYDSDCDDLSSAKVVLVTFLNFRFGGVTVLMANLLRCDSDVLFEDTMSSAPNDLLVLSLVEQMTDYVANLDKENQKNKMVNESLTTELERYKERVAIFEQRQNVDLNKHEKLIETQTDDLIWNRNAKLAAFQQEIDTLKETLSNHEIVLEKQNKELENIICKMYRSTQAMHILTKPQVFYDDTHKQALGYKNPFNLKKAQRIKPTLYDGSIIAKEHVVIFVIDDEETLILEEESRSKMLDKQNDPISIKQKINISSIDYSKLNKIKEDFGKRFVTQKELSAEQAFWLKHSNYNPDTSIKSHTLVRIEASSELSKVSLVNESLKRLKYQLTNFDKVVKKIITSDAITAGAWGFEHTKACFVTELIPFLKVLKDTFNAFDKTLLDEITEVQTIFNQIEAVVDQFKCSNSRKGFASATLKNELRKLKGRNVVDTAVSKPSAPIALGMFKLDIKPISHRLKNNKDAHEELLVYVSKTCLSLKKPIEKLVVVTPLNKDKTVRFAKPITSSSNILKQTDSLKTKDSYKHLLTSTGVKPTTNSRLLADQSLQAIQRTIGSREHQVVQIVLWYLDSRCSKHMTGNRSQLINFVNKFLGTVRFRNDHIAKIMGYEDYQIGNVTISRVYYMEGLGHNLFSVGQFCDSNLKVAFRKHTYFICDLDDVDLLKGSRGSNLYTLSLDNLLLSSHICLLSKTLKTKSWLWHQRLSHLNFDYITNLAKQGLVHGLPKLKYQKDHLCSACALGKSKKHSHKPKDKDSIQEKLYLLHLDLCGPMRI</sequence>
<dbReference type="InterPro" id="IPR054722">
    <property type="entry name" value="PolX-like_BBD"/>
</dbReference>
<protein>
    <submittedName>
        <fullName evidence="4">Retrovirus-related Pol polyprotein from transposon TNT 1-94</fullName>
    </submittedName>
</protein>
<feature type="domain" description="Retrovirus-related Pol polyprotein from transposon TNT 1-94-like beta-barrel" evidence="3">
    <location>
        <begin position="792"/>
        <end position="865"/>
    </location>
</feature>
<name>A0A6L2K7S4_TANCI</name>
<gene>
    <name evidence="4" type="ORF">Tci_017434</name>
</gene>
<evidence type="ECO:0000259" key="2">
    <source>
        <dbReference type="Pfam" id="PF13976"/>
    </source>
</evidence>
<dbReference type="Pfam" id="PF22936">
    <property type="entry name" value="Pol_BBD"/>
    <property type="match status" value="1"/>
</dbReference>